<name>A0A2M6YPX7_9BACT</name>
<dbReference type="InterPro" id="IPR003509">
    <property type="entry name" value="UPF0102_YraN-like"/>
</dbReference>
<evidence type="ECO:0000256" key="2">
    <source>
        <dbReference type="HAMAP-Rule" id="MF_00048"/>
    </source>
</evidence>
<evidence type="ECO:0000256" key="1">
    <source>
        <dbReference type="ARBA" id="ARBA00006738"/>
    </source>
</evidence>
<proteinExistence type="inferred from homology"/>
<dbReference type="InterPro" id="IPR011335">
    <property type="entry name" value="Restrct_endonuc-II-like"/>
</dbReference>
<dbReference type="AlphaFoldDB" id="A0A2M6YPX7"/>
<dbReference type="SUPFAM" id="SSF52980">
    <property type="entry name" value="Restriction endonuclease-like"/>
    <property type="match status" value="1"/>
</dbReference>
<evidence type="ECO:0000313" key="3">
    <source>
        <dbReference type="EMBL" id="PIU33163.1"/>
    </source>
</evidence>
<accession>A0A2M6YPX7</accession>
<reference evidence="4" key="1">
    <citation type="submission" date="2017-09" db="EMBL/GenBank/DDBJ databases">
        <title>Depth-based differentiation of microbial function through sediment-hosted aquifers and enrichment of novel symbionts in the deep terrestrial subsurface.</title>
        <authorList>
            <person name="Probst A.J."/>
            <person name="Ladd B."/>
            <person name="Jarett J.K."/>
            <person name="Geller-Mcgrath D.E."/>
            <person name="Sieber C.M.K."/>
            <person name="Emerson J.B."/>
            <person name="Anantharaman K."/>
            <person name="Thomas B.C."/>
            <person name="Malmstrom R."/>
            <person name="Stieglmeier M."/>
            <person name="Klingl A."/>
            <person name="Woyke T."/>
            <person name="Ryan C.M."/>
            <person name="Banfield J.F."/>
        </authorList>
    </citation>
    <scope>NUCLEOTIDE SEQUENCE [LARGE SCALE GENOMIC DNA]</scope>
</reference>
<evidence type="ECO:0000313" key="4">
    <source>
        <dbReference type="Proteomes" id="UP000229559"/>
    </source>
</evidence>
<comment type="similarity">
    <text evidence="1 2">Belongs to the UPF0102 family.</text>
</comment>
<dbReference type="Gene3D" id="3.40.1350.10">
    <property type="match status" value="1"/>
</dbReference>
<dbReference type="Proteomes" id="UP000229559">
    <property type="component" value="Unassembled WGS sequence"/>
</dbReference>
<protein>
    <recommendedName>
        <fullName evidence="2">UPF0102 protein COT04_01560</fullName>
    </recommendedName>
</protein>
<sequence length="118" mass="13536">MKKFFNRKTGFLAEDLAVAALKEKGYVVLERNFANRFGEIDIIAKDKDILVFVEVKAKTGVDFGLPEEMVGKKKLEKIRHMAVIYTKGETLPSRIDVVAIVFDNNNQLLRLTHYENVY</sequence>
<organism evidence="3 4">
    <name type="scientific">Candidatus Shapirobacteria bacterium CG07_land_8_20_14_0_80_39_12</name>
    <dbReference type="NCBI Taxonomy" id="1974480"/>
    <lineage>
        <taxon>Bacteria</taxon>
        <taxon>Candidatus Shapironibacteriota</taxon>
    </lineage>
</organism>
<dbReference type="HAMAP" id="MF_00048">
    <property type="entry name" value="UPF0102"/>
    <property type="match status" value="1"/>
</dbReference>
<dbReference type="PANTHER" id="PTHR34039:SF1">
    <property type="entry name" value="UPF0102 PROTEIN YRAN"/>
    <property type="match status" value="1"/>
</dbReference>
<dbReference type="PANTHER" id="PTHR34039">
    <property type="entry name" value="UPF0102 PROTEIN YRAN"/>
    <property type="match status" value="1"/>
</dbReference>
<gene>
    <name evidence="3" type="ORF">COT04_01560</name>
</gene>
<dbReference type="CDD" id="cd20736">
    <property type="entry name" value="PoNe_Nuclease"/>
    <property type="match status" value="1"/>
</dbReference>
<dbReference type="Pfam" id="PF02021">
    <property type="entry name" value="UPF0102"/>
    <property type="match status" value="1"/>
</dbReference>
<dbReference type="EMBL" id="PEXA01000048">
    <property type="protein sequence ID" value="PIU33163.1"/>
    <property type="molecule type" value="Genomic_DNA"/>
</dbReference>
<dbReference type="InterPro" id="IPR011856">
    <property type="entry name" value="tRNA_endonuc-like_dom_sf"/>
</dbReference>
<dbReference type="GO" id="GO:0003676">
    <property type="term" value="F:nucleic acid binding"/>
    <property type="evidence" value="ECO:0007669"/>
    <property type="project" value="InterPro"/>
</dbReference>
<comment type="caution">
    <text evidence="3">The sequence shown here is derived from an EMBL/GenBank/DDBJ whole genome shotgun (WGS) entry which is preliminary data.</text>
</comment>